<evidence type="ECO:0000313" key="2">
    <source>
        <dbReference type="Proteomes" id="UP000807342"/>
    </source>
</evidence>
<dbReference type="AlphaFoldDB" id="A0A9P5XK93"/>
<sequence>MALDVALLCPRCAATWNGPITRVYSTADTRAGTPYSGGKTRYAANDHKPLSVPYKPVETAAILKTATDYLDVPFSWPEQLNEDKCHFPDYESHLRKLVWLPGYVPLPRSYFSLEAIITSLIPPLDISNAAISVPEYRTFLGIGRLRLGATDGF</sequence>
<proteinExistence type="predicted"/>
<evidence type="ECO:0000313" key="1">
    <source>
        <dbReference type="EMBL" id="KAF9452280.1"/>
    </source>
</evidence>
<name>A0A9P5XK93_9AGAR</name>
<protein>
    <submittedName>
        <fullName evidence="1">Uncharacterized protein</fullName>
    </submittedName>
</protein>
<comment type="caution">
    <text evidence="1">The sequence shown here is derived from an EMBL/GenBank/DDBJ whole genome shotgun (WGS) entry which is preliminary data.</text>
</comment>
<keyword evidence="2" id="KW-1185">Reference proteome</keyword>
<dbReference type="Proteomes" id="UP000807342">
    <property type="component" value="Unassembled WGS sequence"/>
</dbReference>
<gene>
    <name evidence="1" type="ORF">P691DRAFT_756577</name>
</gene>
<reference evidence="1" key="1">
    <citation type="submission" date="2020-11" db="EMBL/GenBank/DDBJ databases">
        <authorList>
            <consortium name="DOE Joint Genome Institute"/>
            <person name="Ahrendt S."/>
            <person name="Riley R."/>
            <person name="Andreopoulos W."/>
            <person name="Labutti K."/>
            <person name="Pangilinan J."/>
            <person name="Ruiz-Duenas F.J."/>
            <person name="Barrasa J.M."/>
            <person name="Sanchez-Garcia M."/>
            <person name="Camarero S."/>
            <person name="Miyauchi S."/>
            <person name="Serrano A."/>
            <person name="Linde D."/>
            <person name="Babiker R."/>
            <person name="Drula E."/>
            <person name="Ayuso-Fernandez I."/>
            <person name="Pacheco R."/>
            <person name="Padilla G."/>
            <person name="Ferreira P."/>
            <person name="Barriuso J."/>
            <person name="Kellner H."/>
            <person name="Castanera R."/>
            <person name="Alfaro M."/>
            <person name="Ramirez L."/>
            <person name="Pisabarro A.G."/>
            <person name="Kuo A."/>
            <person name="Tritt A."/>
            <person name="Lipzen A."/>
            <person name="He G."/>
            <person name="Yan M."/>
            <person name="Ng V."/>
            <person name="Cullen D."/>
            <person name="Martin F."/>
            <person name="Rosso M.-N."/>
            <person name="Henrissat B."/>
            <person name="Hibbett D."/>
            <person name="Martinez A.T."/>
            <person name="Grigoriev I.V."/>
        </authorList>
    </citation>
    <scope>NUCLEOTIDE SEQUENCE</scope>
    <source>
        <strain evidence="1">MF-IS2</strain>
    </source>
</reference>
<accession>A0A9P5XK93</accession>
<dbReference type="EMBL" id="MU151073">
    <property type="protein sequence ID" value="KAF9452280.1"/>
    <property type="molecule type" value="Genomic_DNA"/>
</dbReference>
<organism evidence="1 2">
    <name type="scientific">Macrolepiota fuliginosa MF-IS2</name>
    <dbReference type="NCBI Taxonomy" id="1400762"/>
    <lineage>
        <taxon>Eukaryota</taxon>
        <taxon>Fungi</taxon>
        <taxon>Dikarya</taxon>
        <taxon>Basidiomycota</taxon>
        <taxon>Agaricomycotina</taxon>
        <taxon>Agaricomycetes</taxon>
        <taxon>Agaricomycetidae</taxon>
        <taxon>Agaricales</taxon>
        <taxon>Agaricineae</taxon>
        <taxon>Agaricaceae</taxon>
        <taxon>Macrolepiota</taxon>
    </lineage>
</organism>